<sequence>MESQFAILGVAKEITKFQLLVSALQPEELSIVGGPDTGREVVYSFEVRIYTIYHKYRVRQQSSNHSKNSISSVGEDVTPIQLEIRFFQYFSLTFGFLRSAVQKKPGVSFSIERLLQFSQFHWQSSSRPQNGG</sequence>
<dbReference type="Proteomes" id="UP000887013">
    <property type="component" value="Unassembled WGS sequence"/>
</dbReference>
<accession>A0A8X6TPK5</accession>
<evidence type="ECO:0000313" key="1">
    <source>
        <dbReference type="EMBL" id="GFT33059.1"/>
    </source>
</evidence>
<evidence type="ECO:0000313" key="2">
    <source>
        <dbReference type="Proteomes" id="UP000887013"/>
    </source>
</evidence>
<keyword evidence="2" id="KW-1185">Reference proteome</keyword>
<protein>
    <submittedName>
        <fullName evidence="1">Uncharacterized protein</fullName>
    </submittedName>
</protein>
<proteinExistence type="predicted"/>
<gene>
    <name evidence="1" type="ORF">NPIL_168391</name>
</gene>
<dbReference type="AlphaFoldDB" id="A0A8X6TPK5"/>
<dbReference type="EMBL" id="BMAW01061838">
    <property type="protein sequence ID" value="GFT33059.1"/>
    <property type="molecule type" value="Genomic_DNA"/>
</dbReference>
<organism evidence="1 2">
    <name type="scientific">Nephila pilipes</name>
    <name type="common">Giant wood spider</name>
    <name type="synonym">Nephila maculata</name>
    <dbReference type="NCBI Taxonomy" id="299642"/>
    <lineage>
        <taxon>Eukaryota</taxon>
        <taxon>Metazoa</taxon>
        <taxon>Ecdysozoa</taxon>
        <taxon>Arthropoda</taxon>
        <taxon>Chelicerata</taxon>
        <taxon>Arachnida</taxon>
        <taxon>Araneae</taxon>
        <taxon>Araneomorphae</taxon>
        <taxon>Entelegynae</taxon>
        <taxon>Araneoidea</taxon>
        <taxon>Nephilidae</taxon>
        <taxon>Nephila</taxon>
    </lineage>
</organism>
<reference evidence="1" key="1">
    <citation type="submission" date="2020-08" db="EMBL/GenBank/DDBJ databases">
        <title>Multicomponent nature underlies the extraordinary mechanical properties of spider dragline silk.</title>
        <authorList>
            <person name="Kono N."/>
            <person name="Nakamura H."/>
            <person name="Mori M."/>
            <person name="Yoshida Y."/>
            <person name="Ohtoshi R."/>
            <person name="Malay A.D."/>
            <person name="Moran D.A.P."/>
            <person name="Tomita M."/>
            <person name="Numata K."/>
            <person name="Arakawa K."/>
        </authorList>
    </citation>
    <scope>NUCLEOTIDE SEQUENCE</scope>
</reference>
<comment type="caution">
    <text evidence="1">The sequence shown here is derived from an EMBL/GenBank/DDBJ whole genome shotgun (WGS) entry which is preliminary data.</text>
</comment>
<name>A0A8X6TPK5_NEPPI</name>